<reference evidence="1 2" key="1">
    <citation type="submission" date="2010-03" db="EMBL/GenBank/DDBJ databases">
        <title>The genome sequence of Eubacterium siraeum 70/3.</title>
        <authorList>
            <consortium name="metaHIT consortium -- http://www.metahit.eu/"/>
            <person name="Pajon A."/>
            <person name="Turner K."/>
            <person name="Parkhill J."/>
            <person name="Duncan S."/>
            <person name="Flint H."/>
        </authorList>
    </citation>
    <scope>NUCLEOTIDE SEQUENCE [LARGE SCALE GENOMIC DNA]</scope>
    <source>
        <strain evidence="1 2">70/3</strain>
    </source>
</reference>
<protein>
    <submittedName>
        <fullName evidence="1">Uncharacterized protein</fullName>
    </submittedName>
</protein>
<dbReference type="AlphaFoldDB" id="D4JSX1"/>
<dbReference type="HOGENOM" id="CLU_3007545_0_0_9"/>
<dbReference type="Proteomes" id="UP000008803">
    <property type="component" value="Chromosome"/>
</dbReference>
<dbReference type="BioCyc" id="ESIR657319:G136K-827-MONOMER"/>
<gene>
    <name evidence="1" type="ORF">EUS_09790</name>
</gene>
<reference evidence="1 2" key="2">
    <citation type="submission" date="2010-03" db="EMBL/GenBank/DDBJ databases">
        <authorList>
            <person name="Pajon A."/>
        </authorList>
    </citation>
    <scope>NUCLEOTIDE SEQUENCE [LARGE SCALE GENOMIC DNA]</scope>
    <source>
        <strain evidence="1 2">70/3</strain>
    </source>
</reference>
<evidence type="ECO:0000313" key="2">
    <source>
        <dbReference type="Proteomes" id="UP000008803"/>
    </source>
</evidence>
<proteinExistence type="predicted"/>
<organism evidence="1 2">
    <name type="scientific">[Eubacterium] siraeum 70/3</name>
    <dbReference type="NCBI Taxonomy" id="657319"/>
    <lineage>
        <taxon>Bacteria</taxon>
        <taxon>Bacillati</taxon>
        <taxon>Bacillota</taxon>
        <taxon>Clostridia</taxon>
        <taxon>Eubacteriales</taxon>
        <taxon>Oscillospiraceae</taxon>
        <taxon>Oscillospiraceae incertae sedis</taxon>
    </lineage>
</organism>
<accession>D4JSX1</accession>
<dbReference type="KEGG" id="esu:EUS_09790"/>
<name>D4JSX1_9FIRM</name>
<sequence length="56" mass="6131">MQPLLPVHGSGLTEPDNITDLLSGGSCVIIQKQTVLVFTHANGLNFIYFYLVCVPR</sequence>
<evidence type="ECO:0000313" key="1">
    <source>
        <dbReference type="EMBL" id="CBK96190.1"/>
    </source>
</evidence>
<dbReference type="EMBL" id="FP929044">
    <property type="protein sequence ID" value="CBK96190.1"/>
    <property type="molecule type" value="Genomic_DNA"/>
</dbReference>